<reference evidence="4" key="1">
    <citation type="journal article" date="2019" name="Int. J. Syst. Evol. Microbiol.">
        <title>The Global Catalogue of Microorganisms (GCM) 10K type strain sequencing project: providing services to taxonomists for standard genome sequencing and annotation.</title>
        <authorList>
            <consortium name="The Broad Institute Genomics Platform"/>
            <consortium name="The Broad Institute Genome Sequencing Center for Infectious Disease"/>
            <person name="Wu L."/>
            <person name="Ma J."/>
        </authorList>
    </citation>
    <scope>NUCLEOTIDE SEQUENCE [LARGE SCALE GENOMIC DNA]</scope>
    <source>
        <strain evidence="4">CGMCC 1.15043</strain>
    </source>
</reference>
<accession>A0ABQ1EZ05</accession>
<feature type="coiled-coil region" evidence="2">
    <location>
        <begin position="176"/>
        <end position="217"/>
    </location>
</feature>
<dbReference type="SUPFAM" id="SSF48452">
    <property type="entry name" value="TPR-like"/>
    <property type="match status" value="1"/>
</dbReference>
<evidence type="ECO:0008006" key="5">
    <source>
        <dbReference type="Google" id="ProtNLM"/>
    </source>
</evidence>
<keyword evidence="1" id="KW-0802">TPR repeat</keyword>
<organism evidence="3 4">
    <name type="scientific">Paenibacillus marchantiophytorum</name>
    <dbReference type="NCBI Taxonomy" id="1619310"/>
    <lineage>
        <taxon>Bacteria</taxon>
        <taxon>Bacillati</taxon>
        <taxon>Bacillota</taxon>
        <taxon>Bacilli</taxon>
        <taxon>Bacillales</taxon>
        <taxon>Paenibacillaceae</taxon>
        <taxon>Paenibacillus</taxon>
    </lineage>
</organism>
<comment type="caution">
    <text evidence="3">The sequence shown here is derived from an EMBL/GenBank/DDBJ whole genome shotgun (WGS) entry which is preliminary data.</text>
</comment>
<gene>
    <name evidence="3" type="ORF">GCM10008018_43450</name>
</gene>
<evidence type="ECO:0000256" key="1">
    <source>
        <dbReference type="PROSITE-ProRule" id="PRU00339"/>
    </source>
</evidence>
<sequence length="245" mass="28745">MEKDTFAQLIIWHQEDEHEKIVDRIMGIPPSDRDYDTVSLLARAMNNLERYDEALQQLLTIAKLGEDDPLWHFRVGYSYYYLEQYEEALREFEITDKLDPEDRDTLTLLDWSRDKVATLKVMNEQTTVNEATEVPFEAVVNVVSFEYLKDMYNDGYFPNFLVDKVKAELVKVVRFLEQGNQDIEEVQSKLDFAIQAINDLAEEFDENDSEIETVARESIAQTVEDMLAFFGIEIDTEVAIRERDW</sequence>
<proteinExistence type="predicted"/>
<evidence type="ECO:0000256" key="2">
    <source>
        <dbReference type="SAM" id="Coils"/>
    </source>
</evidence>
<feature type="repeat" description="TPR" evidence="1">
    <location>
        <begin position="69"/>
        <end position="102"/>
    </location>
</feature>
<dbReference type="EMBL" id="BMHE01000025">
    <property type="protein sequence ID" value="GFZ92408.1"/>
    <property type="molecule type" value="Genomic_DNA"/>
</dbReference>
<dbReference type="Gene3D" id="1.25.40.10">
    <property type="entry name" value="Tetratricopeptide repeat domain"/>
    <property type="match status" value="1"/>
</dbReference>
<dbReference type="Proteomes" id="UP000615455">
    <property type="component" value="Unassembled WGS sequence"/>
</dbReference>
<evidence type="ECO:0000313" key="3">
    <source>
        <dbReference type="EMBL" id="GFZ92408.1"/>
    </source>
</evidence>
<protein>
    <recommendedName>
        <fullName evidence="5">Tetratricopeptide repeat protein</fullName>
    </recommendedName>
</protein>
<evidence type="ECO:0000313" key="4">
    <source>
        <dbReference type="Proteomes" id="UP000615455"/>
    </source>
</evidence>
<dbReference type="InterPro" id="IPR043767">
    <property type="entry name" value="DUF5713"/>
</dbReference>
<dbReference type="Pfam" id="PF18977">
    <property type="entry name" value="DUF5713"/>
    <property type="match status" value="1"/>
</dbReference>
<dbReference type="PROSITE" id="PS50005">
    <property type="entry name" value="TPR"/>
    <property type="match status" value="1"/>
</dbReference>
<keyword evidence="4" id="KW-1185">Reference proteome</keyword>
<keyword evidence="2" id="KW-0175">Coiled coil</keyword>
<name>A0ABQ1EZ05_9BACL</name>
<dbReference type="InterPro" id="IPR019734">
    <property type="entry name" value="TPR_rpt"/>
</dbReference>
<dbReference type="InterPro" id="IPR011990">
    <property type="entry name" value="TPR-like_helical_dom_sf"/>
</dbReference>